<feature type="compositionally biased region" description="Pro residues" evidence="1">
    <location>
        <begin position="70"/>
        <end position="87"/>
    </location>
</feature>
<name>B0DDW8_LACBS</name>
<dbReference type="RefSeq" id="XP_001882089.1">
    <property type="nucleotide sequence ID" value="XM_001882054.1"/>
</dbReference>
<proteinExistence type="predicted"/>
<protein>
    <submittedName>
        <fullName evidence="2">Predicted protein</fullName>
    </submittedName>
</protein>
<dbReference type="OrthoDB" id="10481105at2759"/>
<organism evidence="3">
    <name type="scientific">Laccaria bicolor (strain S238N-H82 / ATCC MYA-4686)</name>
    <name type="common">Bicoloured deceiver</name>
    <name type="synonym">Laccaria laccata var. bicolor</name>
    <dbReference type="NCBI Taxonomy" id="486041"/>
    <lineage>
        <taxon>Eukaryota</taxon>
        <taxon>Fungi</taxon>
        <taxon>Dikarya</taxon>
        <taxon>Basidiomycota</taxon>
        <taxon>Agaricomycotina</taxon>
        <taxon>Agaricomycetes</taxon>
        <taxon>Agaricomycetidae</taxon>
        <taxon>Agaricales</taxon>
        <taxon>Agaricineae</taxon>
        <taxon>Hydnangiaceae</taxon>
        <taxon>Laccaria</taxon>
    </lineage>
</organism>
<accession>B0DDW8</accession>
<evidence type="ECO:0000313" key="2">
    <source>
        <dbReference type="EMBL" id="EDR07158.1"/>
    </source>
</evidence>
<dbReference type="AlphaFoldDB" id="B0DDW8"/>
<dbReference type="GeneID" id="6077684"/>
<dbReference type="EMBL" id="DS547105">
    <property type="protein sequence ID" value="EDR07158.1"/>
    <property type="molecule type" value="Genomic_DNA"/>
</dbReference>
<evidence type="ECO:0000256" key="1">
    <source>
        <dbReference type="SAM" id="MobiDB-lite"/>
    </source>
</evidence>
<evidence type="ECO:0000313" key="3">
    <source>
        <dbReference type="Proteomes" id="UP000001194"/>
    </source>
</evidence>
<dbReference type="KEGG" id="lbc:LACBIDRAFT_299040"/>
<dbReference type="HOGENOM" id="CLU_2027130_0_0_1"/>
<keyword evidence="3" id="KW-1185">Reference proteome</keyword>
<gene>
    <name evidence="2" type="ORF">LACBIDRAFT_299040</name>
</gene>
<dbReference type="Proteomes" id="UP000001194">
    <property type="component" value="Unassembled WGS sequence"/>
</dbReference>
<feature type="region of interest" description="Disordered" evidence="1">
    <location>
        <begin position="67"/>
        <end position="95"/>
    </location>
</feature>
<reference evidence="2 3" key="1">
    <citation type="journal article" date="2008" name="Nature">
        <title>The genome of Laccaria bicolor provides insights into mycorrhizal symbiosis.</title>
        <authorList>
            <person name="Martin F."/>
            <person name="Aerts A."/>
            <person name="Ahren D."/>
            <person name="Brun A."/>
            <person name="Danchin E.G.J."/>
            <person name="Duchaussoy F."/>
            <person name="Gibon J."/>
            <person name="Kohler A."/>
            <person name="Lindquist E."/>
            <person name="Pereda V."/>
            <person name="Salamov A."/>
            <person name="Shapiro H.J."/>
            <person name="Wuyts J."/>
            <person name="Blaudez D."/>
            <person name="Buee M."/>
            <person name="Brokstein P."/>
            <person name="Canbaeck B."/>
            <person name="Cohen D."/>
            <person name="Courty P.E."/>
            <person name="Coutinho P.M."/>
            <person name="Delaruelle C."/>
            <person name="Detter J.C."/>
            <person name="Deveau A."/>
            <person name="DiFazio S."/>
            <person name="Duplessis S."/>
            <person name="Fraissinet-Tachet L."/>
            <person name="Lucic E."/>
            <person name="Frey-Klett P."/>
            <person name="Fourrey C."/>
            <person name="Feussner I."/>
            <person name="Gay G."/>
            <person name="Grimwood J."/>
            <person name="Hoegger P.J."/>
            <person name="Jain P."/>
            <person name="Kilaru S."/>
            <person name="Labbe J."/>
            <person name="Lin Y.C."/>
            <person name="Legue V."/>
            <person name="Le Tacon F."/>
            <person name="Marmeisse R."/>
            <person name="Melayah D."/>
            <person name="Montanini B."/>
            <person name="Muratet M."/>
            <person name="Nehls U."/>
            <person name="Niculita-Hirzel H."/>
            <person name="Oudot-Le Secq M.P."/>
            <person name="Peter M."/>
            <person name="Quesneville H."/>
            <person name="Rajashekar B."/>
            <person name="Reich M."/>
            <person name="Rouhier N."/>
            <person name="Schmutz J."/>
            <person name="Yin T."/>
            <person name="Chalot M."/>
            <person name="Henrissat B."/>
            <person name="Kuees U."/>
            <person name="Lucas S."/>
            <person name="Van de Peer Y."/>
            <person name="Podila G.K."/>
            <person name="Polle A."/>
            <person name="Pukkila P.J."/>
            <person name="Richardson P.M."/>
            <person name="Rouze P."/>
            <person name="Sanders I.R."/>
            <person name="Stajich J.E."/>
            <person name="Tunlid A."/>
            <person name="Tuskan G."/>
            <person name="Grigoriev I.V."/>
        </authorList>
    </citation>
    <scope>NUCLEOTIDE SEQUENCE [LARGE SCALE GENOMIC DNA]</scope>
    <source>
        <strain evidence="3">S238N-H82 / ATCC MYA-4686</strain>
    </source>
</reference>
<sequence length="122" mass="13696">MSENVRSIREESPLKNVVNGFKSSRKRVMLDLVLPTRRLYRIHDPSLFFGLLSFTYWATRRLPSSFPPLSQVPPPPPPPSQTLPPIPEDPDVTGKPDAIYTYRQADAGVTSCSWALACVPLF</sequence>
<dbReference type="InParanoid" id="B0DDW8"/>